<feature type="compositionally biased region" description="Low complexity" evidence="1">
    <location>
        <begin position="316"/>
        <end position="350"/>
    </location>
</feature>
<feature type="region of interest" description="Disordered" evidence="1">
    <location>
        <begin position="100"/>
        <end position="125"/>
    </location>
</feature>
<dbReference type="GO" id="GO:0005829">
    <property type="term" value="C:cytosol"/>
    <property type="evidence" value="ECO:0007669"/>
    <property type="project" value="TreeGrafter"/>
</dbReference>
<organism evidence="3 4">
    <name type="scientific">Oidiodendron maius (strain Zn)</name>
    <dbReference type="NCBI Taxonomy" id="913774"/>
    <lineage>
        <taxon>Eukaryota</taxon>
        <taxon>Fungi</taxon>
        <taxon>Dikarya</taxon>
        <taxon>Ascomycota</taxon>
        <taxon>Pezizomycotina</taxon>
        <taxon>Leotiomycetes</taxon>
        <taxon>Leotiomycetes incertae sedis</taxon>
        <taxon>Myxotrichaceae</taxon>
        <taxon>Oidiodendron</taxon>
    </lineage>
</organism>
<evidence type="ECO:0000313" key="4">
    <source>
        <dbReference type="Proteomes" id="UP000054321"/>
    </source>
</evidence>
<dbReference type="HOGENOM" id="CLU_008578_1_0_1"/>
<dbReference type="InterPro" id="IPR050357">
    <property type="entry name" value="Arrestin_domain-protein"/>
</dbReference>
<dbReference type="PANTHER" id="PTHR11188:SF174">
    <property type="entry name" value="ARRESTIN-RELATED TRAFFICKING ADAPTER 10-RELATED"/>
    <property type="match status" value="1"/>
</dbReference>
<dbReference type="InterPro" id="IPR014752">
    <property type="entry name" value="Arrestin-like_C"/>
</dbReference>
<sequence length="928" mass="102865">MSGTGQLLYHSHRGSIFYTPTASADVAQSPRFPDPLCRPRQRRPHSIHISRVPASQVAIDRKPVPPPTRPRKPSRLRIEVRKLASRDNAKRVLGSIFPSLSSSTASSSTAESSHSPSPVSSRPPSFAAGAADCTSLYWRRSGLNIPGLDDCAMPEPVTSRPAVGSPGDVFSGTAKKESSFAAEKPVCAGSGVTCYIVLAEPTIFLTGLDHDTTARESHPSHSSAMLRGVLRLNVTKSAKIKAVTLKFTGRARTEWPEGIPPAKIETFEEESLRTQVLPFFNALYEGSETGYGTLCNYVLRQKSASSSVVNLAGNQSSTSLHSPTTPTGSGGVTLPHINGRSSRSSSILSSKELKRLSLQNNQSRSFQKGESPYGPTPQQKGYKTFHPGIYEYSFELPLDNTNPETTNLPLASVKWMLEVLVERSGTFKPNLQGFKEVPVVRSPSEDSLELVEPISISRKWEDQLFYEIIISGKSFPLGSRIPIAFKLTPLAKVRVHKLKVYVTENMEYFTSNKRVARRETARKILLLEKVAGKPLPKEFETSEVRVLAGGEMSADDRARARETTMRYRERMANIQGTSAEPLPEPTENMLGELDLGEQYWGQTEIEMNVQLPTCEMMDKDKSKRLAHDCTWKNVNVHHWIKIVMRISRVDHDDPEGKKRRHFEISIDSPFTILNCRATRDNLMLPQYSNLNATSAGQQHVCGCPNAAATATMRAESSASDEAREMPDVPETFVPPHLTLPPQAHLSGGGSQRPMHMLRQPSFNPPAFDDDMPPPPLPTPPPLYDHVIGTPSHDGLADYFARLGETYDDDDDDNNTDDEDANRASTRGRVNVANPRTYSGRIARSMDIDRNFMFSPTTSATLKRLSNLRRSKLPNADKTCTCDVITKRIYKSLTLWRENEAFDSIWRRISLAVSMVLINMAPGLVTKRI</sequence>
<dbReference type="InParanoid" id="A0A0C3D191"/>
<dbReference type="OrthoDB" id="2238745at2759"/>
<dbReference type="Pfam" id="PF02752">
    <property type="entry name" value="Arrestin_C"/>
    <property type="match status" value="1"/>
</dbReference>
<feature type="compositionally biased region" description="Polar residues" evidence="1">
    <location>
        <begin position="359"/>
        <end position="368"/>
    </location>
</feature>
<keyword evidence="4" id="KW-1185">Reference proteome</keyword>
<dbReference type="SMART" id="SM01017">
    <property type="entry name" value="Arrestin_C"/>
    <property type="match status" value="1"/>
</dbReference>
<dbReference type="GO" id="GO:0070086">
    <property type="term" value="P:ubiquitin-dependent endocytosis"/>
    <property type="evidence" value="ECO:0007669"/>
    <property type="project" value="TreeGrafter"/>
</dbReference>
<feature type="region of interest" description="Disordered" evidence="1">
    <location>
        <begin position="804"/>
        <end position="826"/>
    </location>
</feature>
<evidence type="ECO:0000256" key="1">
    <source>
        <dbReference type="SAM" id="MobiDB-lite"/>
    </source>
</evidence>
<dbReference type="PANTHER" id="PTHR11188">
    <property type="entry name" value="ARRESTIN DOMAIN CONTAINING PROTEIN"/>
    <property type="match status" value="1"/>
</dbReference>
<name>A0A0C3D191_OIDMZ</name>
<feature type="region of interest" description="Disordered" evidence="1">
    <location>
        <begin position="21"/>
        <end position="49"/>
    </location>
</feature>
<dbReference type="Gene3D" id="2.60.40.640">
    <property type="match status" value="1"/>
</dbReference>
<feature type="region of interest" description="Disordered" evidence="1">
    <location>
        <begin position="314"/>
        <end position="380"/>
    </location>
</feature>
<dbReference type="STRING" id="913774.A0A0C3D191"/>
<reference evidence="4" key="2">
    <citation type="submission" date="2015-01" db="EMBL/GenBank/DDBJ databases">
        <title>Evolutionary Origins and Diversification of the Mycorrhizal Mutualists.</title>
        <authorList>
            <consortium name="DOE Joint Genome Institute"/>
            <consortium name="Mycorrhizal Genomics Consortium"/>
            <person name="Kohler A."/>
            <person name="Kuo A."/>
            <person name="Nagy L.G."/>
            <person name="Floudas D."/>
            <person name="Copeland A."/>
            <person name="Barry K.W."/>
            <person name="Cichocki N."/>
            <person name="Veneault-Fourrey C."/>
            <person name="LaButti K."/>
            <person name="Lindquist E.A."/>
            <person name="Lipzen A."/>
            <person name="Lundell T."/>
            <person name="Morin E."/>
            <person name="Murat C."/>
            <person name="Riley R."/>
            <person name="Ohm R."/>
            <person name="Sun H."/>
            <person name="Tunlid A."/>
            <person name="Henrissat B."/>
            <person name="Grigoriev I.V."/>
            <person name="Hibbett D.S."/>
            <person name="Martin F."/>
        </authorList>
    </citation>
    <scope>NUCLEOTIDE SEQUENCE [LARGE SCALE GENOMIC DNA]</scope>
    <source>
        <strain evidence="4">Zn</strain>
    </source>
</reference>
<feature type="compositionally biased region" description="Basic residues" evidence="1">
    <location>
        <begin position="39"/>
        <end position="48"/>
    </location>
</feature>
<proteinExistence type="predicted"/>
<dbReference type="AlphaFoldDB" id="A0A0C3D191"/>
<reference evidence="3 4" key="1">
    <citation type="submission" date="2014-04" db="EMBL/GenBank/DDBJ databases">
        <authorList>
            <consortium name="DOE Joint Genome Institute"/>
            <person name="Kuo A."/>
            <person name="Martino E."/>
            <person name="Perotto S."/>
            <person name="Kohler A."/>
            <person name="Nagy L.G."/>
            <person name="Floudas D."/>
            <person name="Copeland A."/>
            <person name="Barry K.W."/>
            <person name="Cichocki N."/>
            <person name="Veneault-Fourrey C."/>
            <person name="LaButti K."/>
            <person name="Lindquist E.A."/>
            <person name="Lipzen A."/>
            <person name="Lundell T."/>
            <person name="Morin E."/>
            <person name="Murat C."/>
            <person name="Sun H."/>
            <person name="Tunlid A."/>
            <person name="Henrissat B."/>
            <person name="Grigoriev I.V."/>
            <person name="Hibbett D.S."/>
            <person name="Martin F."/>
            <person name="Nordberg H.P."/>
            <person name="Cantor M.N."/>
            <person name="Hua S.X."/>
        </authorList>
    </citation>
    <scope>NUCLEOTIDE SEQUENCE [LARGE SCALE GENOMIC DNA]</scope>
    <source>
        <strain evidence="3 4">Zn</strain>
    </source>
</reference>
<dbReference type="EMBL" id="KN832872">
    <property type="protein sequence ID" value="KIN05019.1"/>
    <property type="molecule type" value="Genomic_DNA"/>
</dbReference>
<gene>
    <name evidence="3" type="ORF">OIDMADRAFT_39451</name>
</gene>
<protein>
    <recommendedName>
        <fullName evidence="2">Arrestin C-terminal-like domain-containing protein</fullName>
    </recommendedName>
</protein>
<dbReference type="FunCoup" id="A0A0C3D191">
    <property type="interactions" value="80"/>
</dbReference>
<feature type="region of interest" description="Disordered" evidence="1">
    <location>
        <begin position="742"/>
        <end position="777"/>
    </location>
</feature>
<accession>A0A0C3D191</accession>
<evidence type="ECO:0000313" key="3">
    <source>
        <dbReference type="EMBL" id="KIN05019.1"/>
    </source>
</evidence>
<dbReference type="GO" id="GO:0030674">
    <property type="term" value="F:protein-macromolecule adaptor activity"/>
    <property type="evidence" value="ECO:0007669"/>
    <property type="project" value="TreeGrafter"/>
</dbReference>
<dbReference type="Proteomes" id="UP000054321">
    <property type="component" value="Unassembled WGS sequence"/>
</dbReference>
<evidence type="ECO:0000259" key="2">
    <source>
        <dbReference type="SMART" id="SM01017"/>
    </source>
</evidence>
<feature type="domain" description="Arrestin C-terminal-like" evidence="2">
    <location>
        <begin position="460"/>
        <end position="677"/>
    </location>
</feature>
<dbReference type="GO" id="GO:0031625">
    <property type="term" value="F:ubiquitin protein ligase binding"/>
    <property type="evidence" value="ECO:0007669"/>
    <property type="project" value="TreeGrafter"/>
</dbReference>
<feature type="compositionally biased region" description="Acidic residues" evidence="1">
    <location>
        <begin position="805"/>
        <end position="819"/>
    </location>
</feature>
<dbReference type="InterPro" id="IPR011022">
    <property type="entry name" value="Arrestin_C-like"/>
</dbReference>